<evidence type="ECO:0000256" key="1">
    <source>
        <dbReference type="SAM" id="Phobius"/>
    </source>
</evidence>
<dbReference type="AlphaFoldDB" id="A0A4P2VD07"/>
<gene>
    <name evidence="2" type="ORF">NAS2_1080</name>
</gene>
<reference evidence="2 3" key="1">
    <citation type="journal article" date="2019" name="ISME J.">
        <title>Isolation and characterization of a thermophilic sulfur- and iron-reducing thaumarchaeote from a terrestrial acidic hot spring.</title>
        <authorList>
            <person name="Kato S."/>
            <person name="Itoh T."/>
            <person name="Yuki M."/>
            <person name="Nagamori M."/>
            <person name="Ohnishi M."/>
            <person name="Uematsu K."/>
            <person name="Suzuki K."/>
            <person name="Takashina T."/>
            <person name="Ohkuma M."/>
        </authorList>
    </citation>
    <scope>NUCLEOTIDE SEQUENCE [LARGE SCALE GENOMIC DNA]</scope>
    <source>
        <strain evidence="2 3">NAS-02</strain>
    </source>
</reference>
<accession>A0A4P2VD07</accession>
<keyword evidence="1" id="KW-0472">Membrane</keyword>
<proteinExistence type="predicted"/>
<evidence type="ECO:0000313" key="3">
    <source>
        <dbReference type="Proteomes" id="UP000509448"/>
    </source>
</evidence>
<feature type="transmembrane region" description="Helical" evidence="1">
    <location>
        <begin position="20"/>
        <end position="41"/>
    </location>
</feature>
<evidence type="ECO:0000313" key="2">
    <source>
        <dbReference type="EMBL" id="BBE42469.1"/>
    </source>
</evidence>
<dbReference type="EMBL" id="AP018732">
    <property type="protein sequence ID" value="BBE42469.1"/>
    <property type="molecule type" value="Genomic_DNA"/>
</dbReference>
<name>A0A4P2VD07_9ARCH</name>
<keyword evidence="1" id="KW-0812">Transmembrane</keyword>
<keyword evidence="1" id="KW-1133">Transmembrane helix</keyword>
<sequence>MSPHSGVPRHAHRAVSEMLAALILIAIVLAAFAFAVYPLYLRYTSTAGSTSGAVQKSGQAAQVGISLTYSTAQAVSGGTQIMLYVYSYGSAPFTPTAIQVYVPGSGTYTAASWTITVNGQAVSTIPSGAAATIEFTVPYTGPVPTDYTVTLIGSGTAVVLSPTA</sequence>
<keyword evidence="3" id="KW-1185">Reference proteome</keyword>
<organism evidence="2 3">
    <name type="scientific">Conexivisphaera calida</name>
    <dbReference type="NCBI Taxonomy" id="1874277"/>
    <lineage>
        <taxon>Archaea</taxon>
        <taxon>Nitrososphaerota</taxon>
        <taxon>Conexivisphaeria</taxon>
        <taxon>Conexivisphaerales</taxon>
        <taxon>Conexivisphaeraceae</taxon>
        <taxon>Conexivisphaera</taxon>
    </lineage>
</organism>
<dbReference type="Proteomes" id="UP000509448">
    <property type="component" value="Chromosome"/>
</dbReference>
<dbReference type="KEGG" id="ccai:NAS2_1080"/>
<protein>
    <submittedName>
        <fullName evidence="2">Uncharacterized protein</fullName>
    </submittedName>
</protein>